<evidence type="ECO:0000259" key="2">
    <source>
        <dbReference type="Pfam" id="PF12802"/>
    </source>
</evidence>
<dbReference type="InterPro" id="IPR036388">
    <property type="entry name" value="WH-like_DNA-bd_sf"/>
</dbReference>
<dbReference type="Gene3D" id="1.10.10.10">
    <property type="entry name" value="Winged helix-like DNA-binding domain superfamily/Winged helix DNA-binding domain"/>
    <property type="match status" value="1"/>
</dbReference>
<evidence type="ECO:0000313" key="3">
    <source>
        <dbReference type="EMBL" id="OXM43839.1"/>
    </source>
</evidence>
<dbReference type="AlphaFoldDB" id="A0A229RBH1"/>
<accession>A0A229RBH1</accession>
<dbReference type="SUPFAM" id="SSF46785">
    <property type="entry name" value="Winged helix' DNA-binding domain"/>
    <property type="match status" value="1"/>
</dbReference>
<keyword evidence="4" id="KW-1185">Reference proteome</keyword>
<evidence type="ECO:0000313" key="4">
    <source>
        <dbReference type="Proteomes" id="UP000215563"/>
    </source>
</evidence>
<dbReference type="RefSeq" id="WP_020637846.1">
    <property type="nucleotide sequence ID" value="NZ_KB913032.1"/>
</dbReference>
<dbReference type="Proteomes" id="UP000215563">
    <property type="component" value="Unassembled WGS sequence"/>
</dbReference>
<name>A0A229RBH1_AMYAL</name>
<feature type="region of interest" description="Disordered" evidence="1">
    <location>
        <begin position="64"/>
        <end position="92"/>
    </location>
</feature>
<reference evidence="3 4" key="1">
    <citation type="submission" date="2017-07" db="EMBL/GenBank/DDBJ databases">
        <title>Amycolatopsis alba DSM 44262 Genome sequencing and assembly.</title>
        <authorList>
            <person name="Kaur N."/>
            <person name="Mayilraj S."/>
        </authorList>
    </citation>
    <scope>NUCLEOTIDE SEQUENCE [LARGE SCALE GENOMIC DNA]</scope>
    <source>
        <strain evidence="3 4">DSM 44262</strain>
    </source>
</reference>
<dbReference type="Pfam" id="PF12802">
    <property type="entry name" value="MarR_2"/>
    <property type="match status" value="1"/>
</dbReference>
<dbReference type="InterPro" id="IPR036390">
    <property type="entry name" value="WH_DNA-bd_sf"/>
</dbReference>
<feature type="compositionally biased region" description="Polar residues" evidence="1">
    <location>
        <begin position="64"/>
        <end position="73"/>
    </location>
</feature>
<feature type="domain" description="HTH marR-type" evidence="2">
    <location>
        <begin position="31"/>
        <end position="87"/>
    </location>
</feature>
<proteinExistence type="predicted"/>
<comment type="caution">
    <text evidence="3">The sequence shown here is derived from an EMBL/GenBank/DDBJ whole genome shotgun (WGS) entry which is preliminary data.</text>
</comment>
<dbReference type="InterPro" id="IPR000835">
    <property type="entry name" value="HTH_MarR-typ"/>
</dbReference>
<sequence length="92" mass="10161">MADHTALSADENHVWRSLLRYRFASDVREVSDLSSADHSVLLHLAEADTGPMLQQDLASATYWSKSRMSNQPTRMEARGLVTRSPSTGSSTP</sequence>
<protein>
    <submittedName>
        <fullName evidence="3">MarR family transcriptional regulator</fullName>
    </submittedName>
</protein>
<dbReference type="OrthoDB" id="3254910at2"/>
<feature type="compositionally biased region" description="Polar residues" evidence="1">
    <location>
        <begin position="83"/>
        <end position="92"/>
    </location>
</feature>
<gene>
    <name evidence="3" type="ORF">CFP75_36575</name>
</gene>
<organism evidence="3 4">
    <name type="scientific">Amycolatopsis alba DSM 44262</name>
    <dbReference type="NCBI Taxonomy" id="1125972"/>
    <lineage>
        <taxon>Bacteria</taxon>
        <taxon>Bacillati</taxon>
        <taxon>Actinomycetota</taxon>
        <taxon>Actinomycetes</taxon>
        <taxon>Pseudonocardiales</taxon>
        <taxon>Pseudonocardiaceae</taxon>
        <taxon>Amycolatopsis</taxon>
    </lineage>
</organism>
<dbReference type="EMBL" id="NMQU01000138">
    <property type="protein sequence ID" value="OXM43839.1"/>
    <property type="molecule type" value="Genomic_DNA"/>
</dbReference>
<evidence type="ECO:0000256" key="1">
    <source>
        <dbReference type="SAM" id="MobiDB-lite"/>
    </source>
</evidence>
<dbReference type="GO" id="GO:0003700">
    <property type="term" value="F:DNA-binding transcription factor activity"/>
    <property type="evidence" value="ECO:0007669"/>
    <property type="project" value="InterPro"/>
</dbReference>